<dbReference type="Proteomes" id="UP001595556">
    <property type="component" value="Unassembled WGS sequence"/>
</dbReference>
<dbReference type="Gene3D" id="3.40.190.290">
    <property type="match status" value="1"/>
</dbReference>
<organism evidence="7 8">
    <name type="scientific">Piscinibacterium candidicorallinum</name>
    <dbReference type="NCBI Taxonomy" id="1793872"/>
    <lineage>
        <taxon>Bacteria</taxon>
        <taxon>Pseudomonadati</taxon>
        <taxon>Pseudomonadota</taxon>
        <taxon>Betaproteobacteria</taxon>
        <taxon>Burkholderiales</taxon>
        <taxon>Piscinibacterium</taxon>
    </lineage>
</organism>
<sequence length="320" mass="35029">MKPPSNQTPLHSRTPPPNPLPDWSDLRYFLEVARTGSHAGAARRLDVEHTTVARRLQRLTEQLGRPLFERSRAGLTLTAAGQVLRGHAEAMEAQLLTAAEQITGEAAAVAGTVRLAVPEALGTMVLAPRLPRLFAEHPELQVELLLLPRSPSLAAREADLAVMVEPPASGRYYVTRLTDLRYDLCASSSYLAAHPPVASLDDLAAHRFVDYVQDYLLSDSLRYLDELQLKPRRVFAATGMLAQHAAIAAGIGMGMLTRYVQAADPNLRRVLPGQASVKRTLWLAAPSELFGLRRVRVVWDFLRSIAEGEPALFGGQARDA</sequence>
<evidence type="ECO:0000313" key="7">
    <source>
        <dbReference type="EMBL" id="MFC3147681.1"/>
    </source>
</evidence>
<keyword evidence="3" id="KW-0238">DNA-binding</keyword>
<evidence type="ECO:0000256" key="5">
    <source>
        <dbReference type="SAM" id="MobiDB-lite"/>
    </source>
</evidence>
<reference evidence="8" key="1">
    <citation type="journal article" date="2019" name="Int. J. Syst. Evol. Microbiol.">
        <title>The Global Catalogue of Microorganisms (GCM) 10K type strain sequencing project: providing services to taxonomists for standard genome sequencing and annotation.</title>
        <authorList>
            <consortium name="The Broad Institute Genomics Platform"/>
            <consortium name="The Broad Institute Genome Sequencing Center for Infectious Disease"/>
            <person name="Wu L."/>
            <person name="Ma J."/>
        </authorList>
    </citation>
    <scope>NUCLEOTIDE SEQUENCE [LARGE SCALE GENOMIC DNA]</scope>
    <source>
        <strain evidence="8">KCTC 52168</strain>
    </source>
</reference>
<dbReference type="PANTHER" id="PTHR30537:SF3">
    <property type="entry name" value="TRANSCRIPTIONAL REGULATORY PROTEIN"/>
    <property type="match status" value="1"/>
</dbReference>
<feature type="domain" description="HTH lysR-type" evidence="6">
    <location>
        <begin position="21"/>
        <end position="78"/>
    </location>
</feature>
<comment type="caution">
    <text evidence="7">The sequence shown here is derived from an EMBL/GenBank/DDBJ whole genome shotgun (WGS) entry which is preliminary data.</text>
</comment>
<evidence type="ECO:0000313" key="8">
    <source>
        <dbReference type="Proteomes" id="UP001595556"/>
    </source>
</evidence>
<comment type="similarity">
    <text evidence="1">Belongs to the LysR transcriptional regulatory family.</text>
</comment>
<feature type="compositionally biased region" description="Polar residues" evidence="5">
    <location>
        <begin position="1"/>
        <end position="11"/>
    </location>
</feature>
<dbReference type="Pfam" id="PF00126">
    <property type="entry name" value="HTH_1"/>
    <property type="match status" value="1"/>
</dbReference>
<dbReference type="SUPFAM" id="SSF53850">
    <property type="entry name" value="Periplasmic binding protein-like II"/>
    <property type="match status" value="1"/>
</dbReference>
<dbReference type="InterPro" id="IPR058163">
    <property type="entry name" value="LysR-type_TF_proteobact-type"/>
</dbReference>
<dbReference type="InterPro" id="IPR036390">
    <property type="entry name" value="WH_DNA-bd_sf"/>
</dbReference>
<name>A0ABV7H4Z4_9BURK</name>
<dbReference type="Gene3D" id="1.10.10.10">
    <property type="entry name" value="Winged helix-like DNA-binding domain superfamily/Winged helix DNA-binding domain"/>
    <property type="match status" value="1"/>
</dbReference>
<dbReference type="InterPro" id="IPR036388">
    <property type="entry name" value="WH-like_DNA-bd_sf"/>
</dbReference>
<dbReference type="InterPro" id="IPR005119">
    <property type="entry name" value="LysR_subst-bd"/>
</dbReference>
<keyword evidence="4" id="KW-0804">Transcription</keyword>
<protein>
    <submittedName>
        <fullName evidence="7">LysR family transcriptional regulator</fullName>
    </submittedName>
</protein>
<evidence type="ECO:0000256" key="1">
    <source>
        <dbReference type="ARBA" id="ARBA00009437"/>
    </source>
</evidence>
<dbReference type="Pfam" id="PF03466">
    <property type="entry name" value="LysR_substrate"/>
    <property type="match status" value="1"/>
</dbReference>
<evidence type="ECO:0000256" key="2">
    <source>
        <dbReference type="ARBA" id="ARBA00023015"/>
    </source>
</evidence>
<dbReference type="InterPro" id="IPR000847">
    <property type="entry name" value="LysR_HTH_N"/>
</dbReference>
<proteinExistence type="inferred from homology"/>
<gene>
    <name evidence="7" type="ORF">ACFOEN_08505</name>
</gene>
<feature type="region of interest" description="Disordered" evidence="5">
    <location>
        <begin position="1"/>
        <end position="21"/>
    </location>
</feature>
<dbReference type="EMBL" id="JBHRTI010000004">
    <property type="protein sequence ID" value="MFC3147681.1"/>
    <property type="molecule type" value="Genomic_DNA"/>
</dbReference>
<accession>A0ABV7H4Z4</accession>
<dbReference type="RefSeq" id="WP_377302980.1">
    <property type="nucleotide sequence ID" value="NZ_CP180191.1"/>
</dbReference>
<keyword evidence="8" id="KW-1185">Reference proteome</keyword>
<evidence type="ECO:0000256" key="3">
    <source>
        <dbReference type="ARBA" id="ARBA00023125"/>
    </source>
</evidence>
<evidence type="ECO:0000259" key="6">
    <source>
        <dbReference type="PROSITE" id="PS50931"/>
    </source>
</evidence>
<dbReference type="PROSITE" id="PS50931">
    <property type="entry name" value="HTH_LYSR"/>
    <property type="match status" value="1"/>
</dbReference>
<dbReference type="SUPFAM" id="SSF46785">
    <property type="entry name" value="Winged helix' DNA-binding domain"/>
    <property type="match status" value="1"/>
</dbReference>
<keyword evidence="2" id="KW-0805">Transcription regulation</keyword>
<evidence type="ECO:0000256" key="4">
    <source>
        <dbReference type="ARBA" id="ARBA00023163"/>
    </source>
</evidence>
<dbReference type="PANTHER" id="PTHR30537">
    <property type="entry name" value="HTH-TYPE TRANSCRIPTIONAL REGULATOR"/>
    <property type="match status" value="1"/>
</dbReference>